<name>A0A1M7GE85_9BACT</name>
<dbReference type="RefSeq" id="WP_073083764.1">
    <property type="nucleotide sequence ID" value="NZ_FRBL01000006.1"/>
</dbReference>
<evidence type="ECO:0000256" key="1">
    <source>
        <dbReference type="SAM" id="Phobius"/>
    </source>
</evidence>
<dbReference type="EMBL" id="FRBL01000006">
    <property type="protein sequence ID" value="SHM14189.1"/>
    <property type="molecule type" value="Genomic_DNA"/>
</dbReference>
<organism evidence="2 3">
    <name type="scientific">Chitinophaga jiangningensis</name>
    <dbReference type="NCBI Taxonomy" id="1419482"/>
    <lineage>
        <taxon>Bacteria</taxon>
        <taxon>Pseudomonadati</taxon>
        <taxon>Bacteroidota</taxon>
        <taxon>Chitinophagia</taxon>
        <taxon>Chitinophagales</taxon>
        <taxon>Chitinophagaceae</taxon>
        <taxon>Chitinophaga</taxon>
    </lineage>
</organism>
<gene>
    <name evidence="2" type="ORF">SAMN05444266_106509</name>
</gene>
<accession>A0A1M7GE85</accession>
<dbReference type="Proteomes" id="UP000184420">
    <property type="component" value="Unassembled WGS sequence"/>
</dbReference>
<keyword evidence="3" id="KW-1185">Reference proteome</keyword>
<keyword evidence="1" id="KW-0472">Membrane</keyword>
<dbReference type="OrthoDB" id="660469at2"/>
<keyword evidence="1" id="KW-0812">Transmembrane</keyword>
<sequence>MSDYTFMTTEENFLLQEALRQNKRQLTKFFLIGVSLLVIAAVIPQIYLYTHNTLGDADQSLFSYTNIWFWVWLICFVIALVFALIKVTDIRYWAIKRDLSTLQKGHIEAPLEAVYQENNDTQTNFSVKVDTNRKRLFYWMRGTLDGFRAGQEVEISYARYSRVIISINKK</sequence>
<feature type="transmembrane region" description="Helical" evidence="1">
    <location>
        <begin position="29"/>
        <end position="47"/>
    </location>
</feature>
<proteinExistence type="predicted"/>
<protein>
    <submittedName>
        <fullName evidence="2">Uncharacterized protein</fullName>
    </submittedName>
</protein>
<evidence type="ECO:0000313" key="3">
    <source>
        <dbReference type="Proteomes" id="UP000184420"/>
    </source>
</evidence>
<dbReference type="STRING" id="1419482.SAMN05444266_106509"/>
<reference evidence="2 3" key="1">
    <citation type="submission" date="2016-11" db="EMBL/GenBank/DDBJ databases">
        <authorList>
            <person name="Jaros S."/>
            <person name="Januszkiewicz K."/>
            <person name="Wedrychowicz H."/>
        </authorList>
    </citation>
    <scope>NUCLEOTIDE SEQUENCE [LARGE SCALE GENOMIC DNA]</scope>
    <source>
        <strain evidence="2 3">DSM 27406</strain>
    </source>
</reference>
<feature type="transmembrane region" description="Helical" evidence="1">
    <location>
        <begin position="67"/>
        <end position="87"/>
    </location>
</feature>
<keyword evidence="1" id="KW-1133">Transmembrane helix</keyword>
<dbReference type="AlphaFoldDB" id="A0A1M7GE85"/>
<evidence type="ECO:0000313" key="2">
    <source>
        <dbReference type="EMBL" id="SHM14189.1"/>
    </source>
</evidence>